<reference evidence="7 8" key="1">
    <citation type="journal article" date="2013" name="BMC Genomics">
        <title>Reconstruction of the lipid metabolism for the microalga Monoraphidium neglectum from its genome sequence reveals characteristics suitable for biofuel production.</title>
        <authorList>
            <person name="Bogen C."/>
            <person name="Al-Dilaimi A."/>
            <person name="Albersmeier A."/>
            <person name="Wichmann J."/>
            <person name="Grundmann M."/>
            <person name="Rupp O."/>
            <person name="Lauersen K.J."/>
            <person name="Blifernez-Klassen O."/>
            <person name="Kalinowski J."/>
            <person name="Goesmann A."/>
            <person name="Mussgnug J.H."/>
            <person name="Kruse O."/>
        </authorList>
    </citation>
    <scope>NUCLEOTIDE SEQUENCE [LARGE SCALE GENOMIC DNA]</scope>
    <source>
        <strain evidence="7 8">SAG 48.87</strain>
    </source>
</reference>
<evidence type="ECO:0000256" key="1">
    <source>
        <dbReference type="ARBA" id="ARBA00022723"/>
    </source>
</evidence>
<protein>
    <recommendedName>
        <fullName evidence="6">MYND-type domain-containing protein</fullName>
    </recommendedName>
</protein>
<feature type="domain" description="MYND-type" evidence="6">
    <location>
        <begin position="733"/>
        <end position="779"/>
    </location>
</feature>
<evidence type="ECO:0000256" key="2">
    <source>
        <dbReference type="ARBA" id="ARBA00022771"/>
    </source>
</evidence>
<dbReference type="AlphaFoldDB" id="A0A0D2KCA0"/>
<keyword evidence="8" id="KW-1185">Reference proteome</keyword>
<feature type="region of interest" description="Disordered" evidence="5">
    <location>
        <begin position="680"/>
        <end position="723"/>
    </location>
</feature>
<evidence type="ECO:0000256" key="5">
    <source>
        <dbReference type="SAM" id="MobiDB-lite"/>
    </source>
</evidence>
<evidence type="ECO:0000259" key="6">
    <source>
        <dbReference type="PROSITE" id="PS50865"/>
    </source>
</evidence>
<organism evidence="7 8">
    <name type="scientific">Monoraphidium neglectum</name>
    <dbReference type="NCBI Taxonomy" id="145388"/>
    <lineage>
        <taxon>Eukaryota</taxon>
        <taxon>Viridiplantae</taxon>
        <taxon>Chlorophyta</taxon>
        <taxon>core chlorophytes</taxon>
        <taxon>Chlorophyceae</taxon>
        <taxon>CS clade</taxon>
        <taxon>Sphaeropleales</taxon>
        <taxon>Selenastraceae</taxon>
        <taxon>Monoraphidium</taxon>
    </lineage>
</organism>
<dbReference type="EMBL" id="KK104737">
    <property type="protein sequence ID" value="KIY93483.1"/>
    <property type="molecule type" value="Genomic_DNA"/>
</dbReference>
<dbReference type="KEGG" id="mng:MNEG_14480"/>
<name>A0A0D2KCA0_9CHLO</name>
<keyword evidence="1" id="KW-0479">Metal-binding</keyword>
<evidence type="ECO:0000256" key="4">
    <source>
        <dbReference type="PROSITE-ProRule" id="PRU00134"/>
    </source>
</evidence>
<dbReference type="Gene3D" id="6.10.140.2220">
    <property type="match status" value="1"/>
</dbReference>
<keyword evidence="2 4" id="KW-0863">Zinc-finger</keyword>
<gene>
    <name evidence="7" type="ORF">MNEG_14480</name>
</gene>
<dbReference type="RefSeq" id="XP_013892503.1">
    <property type="nucleotide sequence ID" value="XM_014037049.1"/>
</dbReference>
<accession>A0A0D2KCA0</accession>
<keyword evidence="3" id="KW-0862">Zinc</keyword>
<evidence type="ECO:0000313" key="7">
    <source>
        <dbReference type="EMBL" id="KIY93483.1"/>
    </source>
</evidence>
<dbReference type="Pfam" id="PF01753">
    <property type="entry name" value="zf-MYND"/>
    <property type="match status" value="1"/>
</dbReference>
<evidence type="ECO:0000313" key="8">
    <source>
        <dbReference type="Proteomes" id="UP000054498"/>
    </source>
</evidence>
<feature type="compositionally biased region" description="Low complexity" evidence="5">
    <location>
        <begin position="683"/>
        <end position="694"/>
    </location>
</feature>
<dbReference type="SUPFAM" id="SSF144232">
    <property type="entry name" value="HIT/MYND zinc finger-like"/>
    <property type="match status" value="1"/>
</dbReference>
<proteinExistence type="predicted"/>
<dbReference type="GO" id="GO:0008270">
    <property type="term" value="F:zinc ion binding"/>
    <property type="evidence" value="ECO:0007669"/>
    <property type="project" value="UniProtKB-KW"/>
</dbReference>
<dbReference type="Proteomes" id="UP000054498">
    <property type="component" value="Unassembled WGS sequence"/>
</dbReference>
<dbReference type="InterPro" id="IPR002893">
    <property type="entry name" value="Znf_MYND"/>
</dbReference>
<feature type="region of interest" description="Disordered" evidence="5">
    <location>
        <begin position="476"/>
        <end position="496"/>
    </location>
</feature>
<feature type="compositionally biased region" description="Low complexity" evidence="5">
    <location>
        <begin position="706"/>
        <end position="717"/>
    </location>
</feature>
<dbReference type="GeneID" id="25732047"/>
<evidence type="ECO:0000256" key="3">
    <source>
        <dbReference type="ARBA" id="ARBA00022833"/>
    </source>
</evidence>
<dbReference type="PROSITE" id="PS50865">
    <property type="entry name" value="ZF_MYND_2"/>
    <property type="match status" value="1"/>
</dbReference>
<sequence length="785" mass="79159">MEAALQRIFACLDRGVSEDAQVSSSLDDLRRACASYAALKSPAAIDKSSAKRLLSHVLRPAASGGGGGGGSARRLANRLACMALICVTELERDAAPSLRTPACVSQLIEAIEELEECEGGGGEAPRDAPDASNTAAASGACTASAIAPGLTDSDLRLIALSLALGSALCPARTTGKPPGAGRALVAAAARPRLLRALVRAALAQAAPAPADPRGDVIGTDLLRLITAALQIAPLHEAVEARSLDALFADLLALRLHEHQPLAHRAAAVAAAWSLYRNEDALPPEVASNAGILRGFAACMCVDGTGQVTTGLALSLLSLALDSGPAGAQSSLESAGPALDACCEPNTLKELLRLAASGGGGGGAACNASAGGAPLVRADLYAAIILSKIACCEMQARRPSSIAASPAAAAAVVAGLRACLAMQVEDSRSRADFLGGISAFVALSPAPGGAAWASALARLGALPLLRRSLALLAGPRAAGQGGGAAQDTPPEAREASPTATTAMALYAVACAATPPAQGRASAVERPPAEEIEARRAREEALAELLTTGDELRLLAAMQPSWRRQLAEEPGVLLQLSATASAPGGRVSAELACRGMEGLALLAAALVPAEALPSALRSGAYGAVAGAPGEPPDDAAIALGVTRLGRERYPGLCMELLGRLTTDAGVRVAQQAAEALCALGGTRAGPQQPSQEGSQPMRELTRAGVQRASPSGAAPAATEGGAGRQAPAGRLRRACAVCGKTARDGAELRRCAGCGRVTGTRYCSQECCRTDWVVRGHRAVCEAARRP</sequence>